<dbReference type="GO" id="GO:0051539">
    <property type="term" value="F:4 iron, 4 sulfur cluster binding"/>
    <property type="evidence" value="ECO:0007669"/>
    <property type="project" value="UniProtKB-KW"/>
</dbReference>
<keyword evidence="8" id="KW-0378">Hydrolase</keyword>
<accession>A0A2G8KDW1</accession>
<evidence type="ECO:0000256" key="4">
    <source>
        <dbReference type="ARBA" id="ARBA00022485"/>
    </source>
</evidence>
<evidence type="ECO:0000256" key="18">
    <source>
        <dbReference type="ARBA" id="ARBA00082714"/>
    </source>
</evidence>
<evidence type="ECO:0000256" key="16">
    <source>
        <dbReference type="ARBA" id="ARBA00044969"/>
    </source>
</evidence>
<feature type="domain" description="Helicase ATP-binding" evidence="20">
    <location>
        <begin position="65"/>
        <end position="324"/>
    </location>
</feature>
<evidence type="ECO:0000256" key="13">
    <source>
        <dbReference type="ARBA" id="ARBA00023204"/>
    </source>
</evidence>
<dbReference type="SUPFAM" id="SSF52540">
    <property type="entry name" value="P-loop containing nucleoside triphosphate hydrolases"/>
    <property type="match status" value="1"/>
</dbReference>
<dbReference type="GO" id="GO:0005634">
    <property type="term" value="C:nucleus"/>
    <property type="evidence" value="ECO:0007669"/>
    <property type="project" value="UniProtKB-SubCell"/>
</dbReference>
<name>A0A2G8KDW1_STIJA</name>
<evidence type="ECO:0000256" key="12">
    <source>
        <dbReference type="ARBA" id="ARBA00023014"/>
    </source>
</evidence>
<dbReference type="InterPro" id="IPR006555">
    <property type="entry name" value="ATP-dep_Helicase_C"/>
</dbReference>
<evidence type="ECO:0000256" key="6">
    <source>
        <dbReference type="ARBA" id="ARBA00022741"/>
    </source>
</evidence>
<keyword evidence="11" id="KW-0408">Iron</keyword>
<dbReference type="GO" id="GO:1990918">
    <property type="term" value="P:double-strand break repair involved in meiotic recombination"/>
    <property type="evidence" value="ECO:0007669"/>
    <property type="project" value="TreeGrafter"/>
</dbReference>
<dbReference type="CDD" id="cd18788">
    <property type="entry name" value="SF2_C_XPD"/>
    <property type="match status" value="1"/>
</dbReference>
<dbReference type="EC" id="5.6.2.3" evidence="16"/>
<evidence type="ECO:0000256" key="10">
    <source>
        <dbReference type="ARBA" id="ARBA00022840"/>
    </source>
</evidence>
<dbReference type="GO" id="GO:0005524">
    <property type="term" value="F:ATP binding"/>
    <property type="evidence" value="ECO:0007669"/>
    <property type="project" value="UniProtKB-KW"/>
</dbReference>
<dbReference type="PANTHER" id="PTHR11472:SF47">
    <property type="entry name" value="FANCONI ANEMIA GROUP J PROTEIN"/>
    <property type="match status" value="1"/>
</dbReference>
<evidence type="ECO:0000313" key="22">
    <source>
        <dbReference type="Proteomes" id="UP000230750"/>
    </source>
</evidence>
<evidence type="ECO:0000256" key="15">
    <source>
        <dbReference type="ARBA" id="ARBA00023242"/>
    </source>
</evidence>
<dbReference type="OrthoDB" id="19182at2759"/>
<dbReference type="PROSITE" id="PS51193">
    <property type="entry name" value="HELICASE_ATP_BIND_2"/>
    <property type="match status" value="1"/>
</dbReference>
<keyword evidence="13" id="KW-0234">DNA repair</keyword>
<gene>
    <name evidence="21" type="ORF">BSL78_16976</name>
</gene>
<evidence type="ECO:0000256" key="11">
    <source>
        <dbReference type="ARBA" id="ARBA00023004"/>
    </source>
</evidence>
<reference evidence="21 22" key="1">
    <citation type="journal article" date="2017" name="PLoS Biol.">
        <title>The sea cucumber genome provides insights into morphological evolution and visceral regeneration.</title>
        <authorList>
            <person name="Zhang X."/>
            <person name="Sun L."/>
            <person name="Yuan J."/>
            <person name="Sun Y."/>
            <person name="Gao Y."/>
            <person name="Zhang L."/>
            <person name="Li S."/>
            <person name="Dai H."/>
            <person name="Hamel J.F."/>
            <person name="Liu C."/>
            <person name="Yu Y."/>
            <person name="Liu S."/>
            <person name="Lin W."/>
            <person name="Guo K."/>
            <person name="Jin S."/>
            <person name="Xu P."/>
            <person name="Storey K.B."/>
            <person name="Huan P."/>
            <person name="Zhang T."/>
            <person name="Zhou Y."/>
            <person name="Zhang J."/>
            <person name="Lin C."/>
            <person name="Li X."/>
            <person name="Xing L."/>
            <person name="Huo D."/>
            <person name="Sun M."/>
            <person name="Wang L."/>
            <person name="Mercier A."/>
            <person name="Li F."/>
            <person name="Yang H."/>
            <person name="Xiang J."/>
        </authorList>
    </citation>
    <scope>NUCLEOTIDE SEQUENCE [LARGE SCALE GENOMIC DNA]</scope>
    <source>
        <strain evidence="21">Shaxun</strain>
        <tissue evidence="21">Muscle</tissue>
    </source>
</reference>
<evidence type="ECO:0000259" key="20">
    <source>
        <dbReference type="PROSITE" id="PS51193"/>
    </source>
</evidence>
<comment type="similarity">
    <text evidence="3">Belongs to the DEAD box helicase family. DEAH subfamily.</text>
</comment>
<feature type="compositionally biased region" description="Low complexity" evidence="19">
    <location>
        <begin position="34"/>
        <end position="44"/>
    </location>
</feature>
<dbReference type="STRING" id="307972.A0A2G8KDW1"/>
<keyword evidence="10" id="KW-0067">ATP-binding</keyword>
<dbReference type="PANTHER" id="PTHR11472">
    <property type="entry name" value="DNA REPAIR DEAD HELICASE RAD3/XP-D SUBFAMILY MEMBER"/>
    <property type="match status" value="1"/>
</dbReference>
<dbReference type="GO" id="GO:0016818">
    <property type="term" value="F:hydrolase activity, acting on acid anhydrides, in phosphorus-containing anhydrides"/>
    <property type="evidence" value="ECO:0007669"/>
    <property type="project" value="InterPro"/>
</dbReference>
<comment type="cofactor">
    <cofactor evidence="1">
        <name>[4Fe-4S] cluster</name>
        <dbReference type="ChEBI" id="CHEBI:49883"/>
    </cofactor>
</comment>
<dbReference type="Gene3D" id="3.40.50.300">
    <property type="entry name" value="P-loop containing nucleotide triphosphate hydrolases"/>
    <property type="match status" value="2"/>
</dbReference>
<dbReference type="NCBIfam" id="TIGR00604">
    <property type="entry name" value="rad3"/>
    <property type="match status" value="1"/>
</dbReference>
<dbReference type="EMBL" id="MRZV01000662">
    <property type="protein sequence ID" value="PIK46155.1"/>
    <property type="molecule type" value="Genomic_DNA"/>
</dbReference>
<dbReference type="GO" id="GO:0043139">
    <property type="term" value="F:5'-3' DNA helicase activity"/>
    <property type="evidence" value="ECO:0007669"/>
    <property type="project" value="UniProtKB-EC"/>
</dbReference>
<dbReference type="SMART" id="SM00491">
    <property type="entry name" value="HELICc2"/>
    <property type="match status" value="1"/>
</dbReference>
<evidence type="ECO:0000256" key="2">
    <source>
        <dbReference type="ARBA" id="ARBA00004123"/>
    </source>
</evidence>
<dbReference type="Pfam" id="PF13307">
    <property type="entry name" value="Helicase_C_2"/>
    <property type="match status" value="1"/>
</dbReference>
<keyword evidence="14" id="KW-0413">Isomerase</keyword>
<dbReference type="InterPro" id="IPR014013">
    <property type="entry name" value="Helic_SF1/SF2_ATP-bd_DinG/Rad3"/>
</dbReference>
<evidence type="ECO:0000256" key="7">
    <source>
        <dbReference type="ARBA" id="ARBA00022763"/>
    </source>
</evidence>
<evidence type="ECO:0000256" key="5">
    <source>
        <dbReference type="ARBA" id="ARBA00022723"/>
    </source>
</evidence>
<keyword evidence="12" id="KW-0411">Iron-sulfur</keyword>
<dbReference type="SMART" id="SM00488">
    <property type="entry name" value="DEXDc2"/>
    <property type="match status" value="1"/>
</dbReference>
<evidence type="ECO:0000313" key="21">
    <source>
        <dbReference type="EMBL" id="PIK46155.1"/>
    </source>
</evidence>
<dbReference type="FunFam" id="3.40.50.300:FF:000731">
    <property type="entry name" value="Fanconi anemia group J protein homolog"/>
    <property type="match status" value="1"/>
</dbReference>
<dbReference type="Pfam" id="PF06733">
    <property type="entry name" value="DEAD_2"/>
    <property type="match status" value="1"/>
</dbReference>
<evidence type="ECO:0000256" key="8">
    <source>
        <dbReference type="ARBA" id="ARBA00022801"/>
    </source>
</evidence>
<evidence type="ECO:0000256" key="1">
    <source>
        <dbReference type="ARBA" id="ARBA00001966"/>
    </source>
</evidence>
<dbReference type="GO" id="GO:0046872">
    <property type="term" value="F:metal ion binding"/>
    <property type="evidence" value="ECO:0007669"/>
    <property type="project" value="UniProtKB-KW"/>
</dbReference>
<evidence type="ECO:0000256" key="9">
    <source>
        <dbReference type="ARBA" id="ARBA00022806"/>
    </source>
</evidence>
<keyword evidence="5" id="KW-0479">Metal-binding</keyword>
<keyword evidence="7" id="KW-0227">DNA damage</keyword>
<keyword evidence="6" id="KW-0547">Nucleotide-binding</keyword>
<evidence type="ECO:0000256" key="17">
    <source>
        <dbReference type="ARBA" id="ARBA00048954"/>
    </source>
</evidence>
<feature type="region of interest" description="Disordered" evidence="19">
    <location>
        <begin position="1"/>
        <end position="83"/>
    </location>
</feature>
<keyword evidence="4" id="KW-0004">4Fe-4S</keyword>
<dbReference type="InterPro" id="IPR045028">
    <property type="entry name" value="DinG/Rad3-like"/>
</dbReference>
<evidence type="ECO:0000256" key="14">
    <source>
        <dbReference type="ARBA" id="ARBA00023235"/>
    </source>
</evidence>
<keyword evidence="9" id="KW-0347">Helicase</keyword>
<keyword evidence="15" id="KW-0539">Nucleus</keyword>
<comment type="catalytic activity">
    <reaction evidence="17">
        <text>ATP + H2O = ADP + phosphate + H(+)</text>
        <dbReference type="Rhea" id="RHEA:13065"/>
        <dbReference type="ChEBI" id="CHEBI:15377"/>
        <dbReference type="ChEBI" id="CHEBI:15378"/>
        <dbReference type="ChEBI" id="CHEBI:30616"/>
        <dbReference type="ChEBI" id="CHEBI:43474"/>
        <dbReference type="ChEBI" id="CHEBI:456216"/>
        <dbReference type="EC" id="5.6.2.3"/>
    </reaction>
</comment>
<dbReference type="InterPro" id="IPR013020">
    <property type="entry name" value="Rad3/Chl1-like"/>
</dbReference>
<keyword evidence="22" id="KW-1185">Reference proteome</keyword>
<dbReference type="GO" id="GO:0003677">
    <property type="term" value="F:DNA binding"/>
    <property type="evidence" value="ECO:0007669"/>
    <property type="project" value="InterPro"/>
</dbReference>
<protein>
    <recommendedName>
        <fullName evidence="16">DNA 5'-3' helicase</fullName>
        <ecNumber evidence="16">5.6.2.3</ecNumber>
    </recommendedName>
    <alternativeName>
        <fullName evidence="18">DNA 5'-3' helicase FANCJ</fullName>
    </alternativeName>
</protein>
<evidence type="ECO:0000256" key="3">
    <source>
        <dbReference type="ARBA" id="ARBA00008792"/>
    </source>
</evidence>
<proteinExistence type="inferred from homology"/>
<dbReference type="InterPro" id="IPR027417">
    <property type="entry name" value="P-loop_NTPase"/>
</dbReference>
<dbReference type="AlphaFoldDB" id="A0A2G8KDW1"/>
<dbReference type="GO" id="GO:0006289">
    <property type="term" value="P:nucleotide-excision repair"/>
    <property type="evidence" value="ECO:0007669"/>
    <property type="project" value="TreeGrafter"/>
</dbReference>
<dbReference type="InterPro" id="IPR010614">
    <property type="entry name" value="RAD3-like_helicase_DEAD"/>
</dbReference>
<dbReference type="InterPro" id="IPR006554">
    <property type="entry name" value="Helicase-like_DEXD_c2"/>
</dbReference>
<dbReference type="Proteomes" id="UP000230750">
    <property type="component" value="Unassembled WGS sequence"/>
</dbReference>
<sequence>KNSSSHSMMCLLEEGEQDTLSKDLPQDGLASTSDKPTVDNVTTTKNDDDDSDIFQTDQIKFRTPGSKARAKQCTDEDEEPSKSRCVATDRKTTSGEKLLGVSCSCACHSLDKPCMGATDEAEPIRLPKIYFGTRTHKQIAQIIRELKRTAYSEVKMAILGSREHLCVHPEVSRSKNKNDGCRELLDTKTGISCRYYANVQKIKHHWQLEGHGLTSAWDVEDLVKLGKKIKSCPYFATRSLANDADVIFCPYNYLIDPLIRSSMDITLKDQIIILDEAHNIEDSAREAASATIRADELQDVMDELDKLIQYKWREEHCRAMHVVAANLQRWIASQSGSLSQNDFNKASKVWSGVEMVAQFNNMGVSPGTFDVLKHHLAALFEEPNPQIPVEEMMSLTSASGMLLRGLFIIVDYFFRENMVYMKDYKVVMIKEFSQRKGRDNTDNRWLNPRRGSSERLTYSLNFWCMNPAVAFSDVGGEARTIVLTSGTLSPMGSFASELGVEFSISLEANHVIKDSQVWVGSIATGPTGKTLNASYRNTETFNFQDDLGRLVLDVCKTIPFGVLCFFSSYSLMLKLSERWKNTRLWSEISEKKIIMTEARGGMKKEFDEQLKEFYSTIEDFESSGIEDRTVTGVLFLAVCRGKVSEGMDFADNNARAVITVGIPFPSFKDPQVELKRAYNDQNRDRGLLSGSEWYEIQAYRALNQALGRCLRHR</sequence>
<comment type="caution">
    <text evidence="21">The sequence shown here is derived from an EMBL/GenBank/DDBJ whole genome shotgun (WGS) entry which is preliminary data.</text>
</comment>
<organism evidence="21 22">
    <name type="scientific">Stichopus japonicus</name>
    <name type="common">Sea cucumber</name>
    <dbReference type="NCBI Taxonomy" id="307972"/>
    <lineage>
        <taxon>Eukaryota</taxon>
        <taxon>Metazoa</taxon>
        <taxon>Echinodermata</taxon>
        <taxon>Eleutherozoa</taxon>
        <taxon>Echinozoa</taxon>
        <taxon>Holothuroidea</taxon>
        <taxon>Aspidochirotacea</taxon>
        <taxon>Aspidochirotida</taxon>
        <taxon>Stichopodidae</taxon>
        <taxon>Apostichopus</taxon>
    </lineage>
</organism>
<evidence type="ECO:0000256" key="19">
    <source>
        <dbReference type="SAM" id="MobiDB-lite"/>
    </source>
</evidence>
<comment type="subcellular location">
    <subcellularLocation>
        <location evidence="2">Nucleus</location>
    </subcellularLocation>
</comment>
<feature type="non-terminal residue" evidence="21">
    <location>
        <position position="1"/>
    </location>
</feature>